<keyword evidence="2" id="KW-1185">Reference proteome</keyword>
<evidence type="ECO:0000313" key="1">
    <source>
        <dbReference type="EMBL" id="KAI5672056.1"/>
    </source>
</evidence>
<dbReference type="Proteomes" id="UP001060085">
    <property type="component" value="Linkage Group LG03"/>
</dbReference>
<evidence type="ECO:0000313" key="2">
    <source>
        <dbReference type="Proteomes" id="UP001060085"/>
    </source>
</evidence>
<reference evidence="2" key="1">
    <citation type="journal article" date="2023" name="Nat. Plants">
        <title>Single-cell RNA sequencing provides a high-resolution roadmap for understanding the multicellular compartmentation of specialized metabolism.</title>
        <authorList>
            <person name="Sun S."/>
            <person name="Shen X."/>
            <person name="Li Y."/>
            <person name="Li Y."/>
            <person name="Wang S."/>
            <person name="Li R."/>
            <person name="Zhang H."/>
            <person name="Shen G."/>
            <person name="Guo B."/>
            <person name="Wei J."/>
            <person name="Xu J."/>
            <person name="St-Pierre B."/>
            <person name="Chen S."/>
            <person name="Sun C."/>
        </authorList>
    </citation>
    <scope>NUCLEOTIDE SEQUENCE [LARGE SCALE GENOMIC DNA]</scope>
</reference>
<dbReference type="EMBL" id="CM044703">
    <property type="protein sequence ID" value="KAI5672056.1"/>
    <property type="molecule type" value="Genomic_DNA"/>
</dbReference>
<organism evidence="1 2">
    <name type="scientific">Catharanthus roseus</name>
    <name type="common">Madagascar periwinkle</name>
    <name type="synonym">Vinca rosea</name>
    <dbReference type="NCBI Taxonomy" id="4058"/>
    <lineage>
        <taxon>Eukaryota</taxon>
        <taxon>Viridiplantae</taxon>
        <taxon>Streptophyta</taxon>
        <taxon>Embryophyta</taxon>
        <taxon>Tracheophyta</taxon>
        <taxon>Spermatophyta</taxon>
        <taxon>Magnoliopsida</taxon>
        <taxon>eudicotyledons</taxon>
        <taxon>Gunneridae</taxon>
        <taxon>Pentapetalae</taxon>
        <taxon>asterids</taxon>
        <taxon>lamiids</taxon>
        <taxon>Gentianales</taxon>
        <taxon>Apocynaceae</taxon>
        <taxon>Rauvolfioideae</taxon>
        <taxon>Vinceae</taxon>
        <taxon>Catharanthinae</taxon>
        <taxon>Catharanthus</taxon>
    </lineage>
</organism>
<sequence>MTILVILVPAKIFAHFFVIIKELHVLAVDNNVIDRKIMEKLLISSSCKNYCMPEITDYELLKKIKGSAILKDIPVIIMCLQRTSQLLPTSSEFCDPPGYFCVS</sequence>
<comment type="caution">
    <text evidence="1">The sequence shown here is derived from an EMBL/GenBank/DDBJ whole genome shotgun (WGS) entry which is preliminary data.</text>
</comment>
<proteinExistence type="predicted"/>
<accession>A0ACC0BHG2</accession>
<gene>
    <name evidence="1" type="ORF">M9H77_12420</name>
</gene>
<protein>
    <submittedName>
        <fullName evidence="1">Uncharacterized protein</fullName>
    </submittedName>
</protein>
<name>A0ACC0BHG2_CATRO</name>